<dbReference type="SUPFAM" id="SSF52540">
    <property type="entry name" value="P-loop containing nucleoside triphosphate hydrolases"/>
    <property type="match status" value="1"/>
</dbReference>
<dbReference type="PANTHER" id="PTHR11384:SF59">
    <property type="entry name" value="LYSOSOMAL COBALAMIN TRANSPORTER ABCD4"/>
    <property type="match status" value="1"/>
</dbReference>
<protein>
    <submittedName>
        <fullName evidence="11">ABC transporter ATP-binding protein/permease</fullName>
    </submittedName>
</protein>
<dbReference type="Gene3D" id="1.20.1560.10">
    <property type="entry name" value="ABC transporter type 1, transmembrane domain"/>
    <property type="match status" value="1"/>
</dbReference>
<feature type="domain" description="ABC transmembrane type-1" evidence="10">
    <location>
        <begin position="91"/>
        <end position="337"/>
    </location>
</feature>
<proteinExistence type="predicted"/>
<keyword evidence="7 8" id="KW-0472">Membrane</keyword>
<evidence type="ECO:0000256" key="1">
    <source>
        <dbReference type="ARBA" id="ARBA00004651"/>
    </source>
</evidence>
<dbReference type="Pfam" id="PF00005">
    <property type="entry name" value="ABC_tran"/>
    <property type="match status" value="1"/>
</dbReference>
<comment type="caution">
    <text evidence="11">The sequence shown here is derived from an EMBL/GenBank/DDBJ whole genome shotgun (WGS) entry which is preliminary data.</text>
</comment>
<dbReference type="PANTHER" id="PTHR11384">
    <property type="entry name" value="ATP-BINDING CASSETTE, SUB-FAMILY D MEMBER"/>
    <property type="match status" value="1"/>
</dbReference>
<keyword evidence="12" id="KW-1185">Reference proteome</keyword>
<reference evidence="11 12" key="1">
    <citation type="submission" date="2021-03" db="EMBL/GenBank/DDBJ databases">
        <title>The complete genome sequence of Acetobacter sacchari TBRC 11175.</title>
        <authorList>
            <person name="Charoenyingcharoen P."/>
            <person name="Yukphan P."/>
        </authorList>
    </citation>
    <scope>NUCLEOTIDE SEQUENCE [LARGE SCALE GENOMIC DNA]</scope>
    <source>
        <strain evidence="11 12">TBRC 11175</strain>
    </source>
</reference>
<dbReference type="InterPro" id="IPR011527">
    <property type="entry name" value="ABC1_TM_dom"/>
</dbReference>
<keyword evidence="4" id="KW-0547">Nucleotide-binding</keyword>
<evidence type="ECO:0000256" key="6">
    <source>
        <dbReference type="ARBA" id="ARBA00022989"/>
    </source>
</evidence>
<keyword evidence="3 8" id="KW-0812">Transmembrane</keyword>
<gene>
    <name evidence="11" type="ORF">J2D73_12305</name>
</gene>
<evidence type="ECO:0000256" key="5">
    <source>
        <dbReference type="ARBA" id="ARBA00022840"/>
    </source>
</evidence>
<sequence length="579" mass="65534">MLKGKIPFRRNSLMGNIWGISIGYWGSRERIFVRYGLAALLIGLTFFQTYCYTLSNAAMSNYAEVIQNRDGAHWVSAMLRNFFVESFVVTFGAVVTFVTALLSLLWRSWFTKDMIKKWIEKNSFYKIERFENLDNPDQRIAEDCNQFTSKTIDLSFGLVGTLSSLVTFSYIAITKGGPLDLWYHGHDYRVPGGTFMLSFLWSMLATIVTVAFGKNLLNYTINLQHREASFRFSTAMVRKYSEQIALIRGNTAEIARLDKDFDDAFLSNLKMYLFHLKFTPVTGIISWLTGIVIDVFLMPRYFSGGITFSDMMRVSGSVTMISHSMMWIANNFSGIQNYRAVVTRVSEMNAAIKAADAVVTTVRGTRSISDLIVEGVSVNLPNGDTLINDATFSVRRGDRIWVKGASGAGKSTLFRALAGIWPYSDGEINAPEGSAIAMLPQESYMPRGTLKAALVYPDDQETVSDQDCEEALALFDLWELSFRLHETEKWQDVLSPGQRQRIALIRILLKKPDFVFLDEATSALDMENEAKIYHIFRERLSNSGIISISHRVEPTQFYDHILELSDRTVTEKTLTYGNV</sequence>
<dbReference type="EMBL" id="JAFVMF010000012">
    <property type="protein sequence ID" value="MBO1360570.1"/>
    <property type="molecule type" value="Genomic_DNA"/>
</dbReference>
<dbReference type="PROSITE" id="PS00211">
    <property type="entry name" value="ABC_TRANSPORTER_1"/>
    <property type="match status" value="1"/>
</dbReference>
<evidence type="ECO:0000313" key="11">
    <source>
        <dbReference type="EMBL" id="MBO1360570.1"/>
    </source>
</evidence>
<name>A0ABS3LXB6_9PROT</name>
<evidence type="ECO:0000259" key="9">
    <source>
        <dbReference type="PROSITE" id="PS50893"/>
    </source>
</evidence>
<evidence type="ECO:0000313" key="12">
    <source>
        <dbReference type="Proteomes" id="UP000664771"/>
    </source>
</evidence>
<organism evidence="11 12">
    <name type="scientific">Acetobacter sacchari</name>
    <dbReference type="NCBI Taxonomy" id="2661687"/>
    <lineage>
        <taxon>Bacteria</taxon>
        <taxon>Pseudomonadati</taxon>
        <taxon>Pseudomonadota</taxon>
        <taxon>Alphaproteobacteria</taxon>
        <taxon>Acetobacterales</taxon>
        <taxon>Acetobacteraceae</taxon>
        <taxon>Acetobacter</taxon>
    </lineage>
</organism>
<dbReference type="RefSeq" id="WP_207881838.1">
    <property type="nucleotide sequence ID" value="NZ_JAFVMF010000012.1"/>
</dbReference>
<feature type="transmembrane region" description="Helical" evidence="8">
    <location>
        <begin position="278"/>
        <end position="299"/>
    </location>
</feature>
<feature type="transmembrane region" description="Helical" evidence="8">
    <location>
        <begin position="82"/>
        <end position="106"/>
    </location>
</feature>
<feature type="transmembrane region" description="Helical" evidence="8">
    <location>
        <begin position="193"/>
        <end position="213"/>
    </location>
</feature>
<comment type="subcellular location">
    <subcellularLocation>
        <location evidence="1">Cell membrane</location>
        <topology evidence="1">Multi-pass membrane protein</topology>
    </subcellularLocation>
</comment>
<evidence type="ECO:0000256" key="7">
    <source>
        <dbReference type="ARBA" id="ARBA00023136"/>
    </source>
</evidence>
<dbReference type="Gene3D" id="3.40.50.300">
    <property type="entry name" value="P-loop containing nucleotide triphosphate hydrolases"/>
    <property type="match status" value="1"/>
</dbReference>
<dbReference type="SMART" id="SM00382">
    <property type="entry name" value="AAA"/>
    <property type="match status" value="1"/>
</dbReference>
<keyword evidence="5 11" id="KW-0067">ATP-binding</keyword>
<evidence type="ECO:0000256" key="8">
    <source>
        <dbReference type="SAM" id="Phobius"/>
    </source>
</evidence>
<dbReference type="InterPro" id="IPR036640">
    <property type="entry name" value="ABC1_TM_sf"/>
</dbReference>
<feature type="transmembrane region" description="Helical" evidence="8">
    <location>
        <begin position="31"/>
        <end position="50"/>
    </location>
</feature>
<feature type="transmembrane region" description="Helical" evidence="8">
    <location>
        <begin position="154"/>
        <end position="173"/>
    </location>
</feature>
<dbReference type="PROSITE" id="PS50929">
    <property type="entry name" value="ABC_TM1F"/>
    <property type="match status" value="1"/>
</dbReference>
<dbReference type="SUPFAM" id="SSF90123">
    <property type="entry name" value="ABC transporter transmembrane region"/>
    <property type="match status" value="1"/>
</dbReference>
<dbReference type="InterPro" id="IPR003439">
    <property type="entry name" value="ABC_transporter-like_ATP-bd"/>
</dbReference>
<dbReference type="InterPro" id="IPR017871">
    <property type="entry name" value="ABC_transporter-like_CS"/>
</dbReference>
<keyword evidence="6 8" id="KW-1133">Transmembrane helix</keyword>
<accession>A0ABS3LXB6</accession>
<dbReference type="GO" id="GO:0005524">
    <property type="term" value="F:ATP binding"/>
    <property type="evidence" value="ECO:0007669"/>
    <property type="project" value="UniProtKB-KW"/>
</dbReference>
<keyword evidence="2" id="KW-0813">Transport</keyword>
<evidence type="ECO:0000256" key="2">
    <source>
        <dbReference type="ARBA" id="ARBA00022448"/>
    </source>
</evidence>
<dbReference type="InterPro" id="IPR027417">
    <property type="entry name" value="P-loop_NTPase"/>
</dbReference>
<evidence type="ECO:0000259" key="10">
    <source>
        <dbReference type="PROSITE" id="PS50929"/>
    </source>
</evidence>
<evidence type="ECO:0000256" key="4">
    <source>
        <dbReference type="ARBA" id="ARBA00022741"/>
    </source>
</evidence>
<dbReference type="InterPro" id="IPR050835">
    <property type="entry name" value="ABC_transporter_sub-D"/>
</dbReference>
<dbReference type="CDD" id="cd03223">
    <property type="entry name" value="ABCD_peroxisomal_ALDP"/>
    <property type="match status" value="1"/>
</dbReference>
<dbReference type="PROSITE" id="PS50893">
    <property type="entry name" value="ABC_TRANSPORTER_2"/>
    <property type="match status" value="1"/>
</dbReference>
<feature type="domain" description="ABC transporter" evidence="9">
    <location>
        <begin position="371"/>
        <end position="579"/>
    </location>
</feature>
<dbReference type="InterPro" id="IPR003593">
    <property type="entry name" value="AAA+_ATPase"/>
</dbReference>
<dbReference type="Pfam" id="PF06472">
    <property type="entry name" value="ABC_membrane_2"/>
    <property type="match status" value="1"/>
</dbReference>
<dbReference type="Proteomes" id="UP000664771">
    <property type="component" value="Unassembled WGS sequence"/>
</dbReference>
<evidence type="ECO:0000256" key="3">
    <source>
        <dbReference type="ARBA" id="ARBA00022692"/>
    </source>
</evidence>